<name>A0A2R5GWE5_9STRA</name>
<dbReference type="OrthoDB" id="263560at2759"/>
<evidence type="ECO:0000256" key="1">
    <source>
        <dbReference type="ARBA" id="ARBA00006524"/>
    </source>
</evidence>
<dbReference type="InParanoid" id="A0A2R5GWE5"/>
<feature type="compositionally biased region" description="Low complexity" evidence="3">
    <location>
        <begin position="162"/>
        <end position="192"/>
    </location>
</feature>
<gene>
    <name evidence="4" type="ORF">FCC1311_092092</name>
</gene>
<keyword evidence="2" id="KW-0698">rRNA processing</keyword>
<protein>
    <submittedName>
        <fullName evidence="4">Pre-rRNA-processing protein TSR2-like</fullName>
    </submittedName>
</protein>
<dbReference type="AlphaFoldDB" id="A0A2R5GWE5"/>
<keyword evidence="5" id="KW-1185">Reference proteome</keyword>
<dbReference type="InterPro" id="IPR019398">
    <property type="entry name" value="Pre-rRNA_process_TSR2"/>
</dbReference>
<evidence type="ECO:0000256" key="2">
    <source>
        <dbReference type="ARBA" id="ARBA00022552"/>
    </source>
</evidence>
<comment type="caution">
    <text evidence="4">The sequence shown here is derived from an EMBL/GenBank/DDBJ whole genome shotgun (WGS) entry which is preliminary data.</text>
</comment>
<feature type="compositionally biased region" description="Polar residues" evidence="3">
    <location>
        <begin position="231"/>
        <end position="250"/>
    </location>
</feature>
<sequence length="250" mass="26977">MDRPVRVRVAQERDWTAPASPLWFCFEAAVYKLLVEWDVMKMAVDGGWSDGDPYFERTKVVDDALANFALRAQAGGVDPQELADFLVDTMEDRFNAEIDAPMCAPLSQVVVRIFEESRTGTTTGLRHVLGDAGFEAAANEKQPLALISVPITMDQQVVASSADAGADSSQTNDQSAAASASSSDASAPAAGASEDKMQAEADNEAGTGAQQQQEEDDGWTTIPTKRRSNRVRNTYTVQATSNEDTSMQED</sequence>
<accession>A0A2R5GWE5</accession>
<dbReference type="PANTHER" id="PTHR21250">
    <property type="entry name" value="PRE-RRNA-PROCESSING PROTEIN TSR2 HOMOLOG"/>
    <property type="match status" value="1"/>
</dbReference>
<evidence type="ECO:0000256" key="3">
    <source>
        <dbReference type="SAM" id="MobiDB-lite"/>
    </source>
</evidence>
<dbReference type="EMBL" id="BEYU01000137">
    <property type="protein sequence ID" value="GBG32983.1"/>
    <property type="molecule type" value="Genomic_DNA"/>
</dbReference>
<evidence type="ECO:0000313" key="5">
    <source>
        <dbReference type="Proteomes" id="UP000241890"/>
    </source>
</evidence>
<organism evidence="4 5">
    <name type="scientific">Hondaea fermentalgiana</name>
    <dbReference type="NCBI Taxonomy" id="2315210"/>
    <lineage>
        <taxon>Eukaryota</taxon>
        <taxon>Sar</taxon>
        <taxon>Stramenopiles</taxon>
        <taxon>Bigyra</taxon>
        <taxon>Labyrinthulomycetes</taxon>
        <taxon>Thraustochytrida</taxon>
        <taxon>Thraustochytriidae</taxon>
        <taxon>Hondaea</taxon>
    </lineage>
</organism>
<reference evidence="4 5" key="1">
    <citation type="submission" date="2017-12" db="EMBL/GenBank/DDBJ databases">
        <title>Sequencing, de novo assembly and annotation of complete genome of a new Thraustochytrid species, strain FCC1311.</title>
        <authorList>
            <person name="Sedici K."/>
            <person name="Godart F."/>
            <person name="Aiese Cigliano R."/>
            <person name="Sanseverino W."/>
            <person name="Barakat M."/>
            <person name="Ortet P."/>
            <person name="Marechal E."/>
            <person name="Cagnac O."/>
            <person name="Amato A."/>
        </authorList>
    </citation>
    <scope>NUCLEOTIDE SEQUENCE [LARGE SCALE GENOMIC DNA]</scope>
</reference>
<comment type="similarity">
    <text evidence="1">Belongs to the TSR2 family.</text>
</comment>
<dbReference type="Pfam" id="PF10273">
    <property type="entry name" value="WGG"/>
    <property type="match status" value="1"/>
</dbReference>
<dbReference type="GO" id="GO:0006364">
    <property type="term" value="P:rRNA processing"/>
    <property type="evidence" value="ECO:0007669"/>
    <property type="project" value="UniProtKB-KW"/>
</dbReference>
<proteinExistence type="inferred from homology"/>
<feature type="region of interest" description="Disordered" evidence="3">
    <location>
        <begin position="162"/>
        <end position="250"/>
    </location>
</feature>
<evidence type="ECO:0000313" key="4">
    <source>
        <dbReference type="EMBL" id="GBG32983.1"/>
    </source>
</evidence>
<dbReference type="Proteomes" id="UP000241890">
    <property type="component" value="Unassembled WGS sequence"/>
</dbReference>